<dbReference type="InterPro" id="IPR027469">
    <property type="entry name" value="Cation_efflux_TMD_sf"/>
</dbReference>
<dbReference type="Gene3D" id="1.20.1510.10">
    <property type="entry name" value="Cation efflux protein transmembrane domain"/>
    <property type="match status" value="1"/>
</dbReference>
<keyword evidence="10" id="KW-1185">Reference proteome</keyword>
<name>A0A4T0WZ15_9ASCO</name>
<keyword evidence="3 7" id="KW-0812">Transmembrane</keyword>
<evidence type="ECO:0000259" key="8">
    <source>
        <dbReference type="Pfam" id="PF01545"/>
    </source>
</evidence>
<evidence type="ECO:0000256" key="4">
    <source>
        <dbReference type="ARBA" id="ARBA00022989"/>
    </source>
</evidence>
<dbReference type="PANTHER" id="PTHR43840:SF4">
    <property type="entry name" value="CDF DIVALENT METAL CATION TRANSPORTER (EUROFUNG)"/>
    <property type="match status" value="1"/>
</dbReference>
<feature type="transmembrane region" description="Helical" evidence="7">
    <location>
        <begin position="273"/>
        <end position="293"/>
    </location>
</feature>
<dbReference type="InterPro" id="IPR058533">
    <property type="entry name" value="Cation_efflux_TM"/>
</dbReference>
<dbReference type="GO" id="GO:0098771">
    <property type="term" value="P:inorganic ion homeostasis"/>
    <property type="evidence" value="ECO:0007669"/>
    <property type="project" value="UniProtKB-ARBA"/>
</dbReference>
<comment type="caution">
    <text evidence="9">The sequence shown here is derived from an EMBL/GenBank/DDBJ whole genome shotgun (WGS) entry which is preliminary data.</text>
</comment>
<dbReference type="InterPro" id="IPR036837">
    <property type="entry name" value="Cation_efflux_CTD_sf"/>
</dbReference>
<protein>
    <recommendedName>
        <fullName evidence="8">Cation efflux protein transmembrane domain-containing protein</fullName>
    </recommendedName>
</protein>
<dbReference type="Gene3D" id="3.30.70.1350">
    <property type="entry name" value="Cation efflux protein, cytoplasmic domain"/>
    <property type="match status" value="1"/>
</dbReference>
<dbReference type="PANTHER" id="PTHR43840">
    <property type="entry name" value="MITOCHONDRIAL METAL TRANSPORTER 1-RELATED"/>
    <property type="match status" value="1"/>
</dbReference>
<reference evidence="9 10" key="1">
    <citation type="journal article" date="2019" name="Front. Genet.">
        <title>Whole-Genome Sequencing of the Opportunistic Yeast Pathogen Candida inconspicua Uncovers Its Hybrid Origin.</title>
        <authorList>
            <person name="Mixao V."/>
            <person name="Hansen A.P."/>
            <person name="Saus E."/>
            <person name="Boekhout T."/>
            <person name="Lass-Florl C."/>
            <person name="Gabaldon T."/>
        </authorList>
    </citation>
    <scope>NUCLEOTIDE SEQUENCE [LARGE SCALE GENOMIC DNA]</scope>
    <source>
        <strain evidence="9 10">CBS 180</strain>
    </source>
</reference>
<dbReference type="Pfam" id="PF01545">
    <property type="entry name" value="Cation_efflux"/>
    <property type="match status" value="1"/>
</dbReference>
<dbReference type="AlphaFoldDB" id="A0A4T0WZ15"/>
<organism evidence="9 10">
    <name type="scientific">Pichia inconspicua</name>
    <dbReference type="NCBI Taxonomy" id="52247"/>
    <lineage>
        <taxon>Eukaryota</taxon>
        <taxon>Fungi</taxon>
        <taxon>Dikarya</taxon>
        <taxon>Ascomycota</taxon>
        <taxon>Saccharomycotina</taxon>
        <taxon>Pichiomycetes</taxon>
        <taxon>Pichiales</taxon>
        <taxon>Pichiaceae</taxon>
        <taxon>Pichia</taxon>
    </lineage>
</organism>
<evidence type="ECO:0000313" key="10">
    <source>
        <dbReference type="Proteomes" id="UP000307173"/>
    </source>
</evidence>
<feature type="transmembrane region" description="Helical" evidence="7">
    <location>
        <begin position="247"/>
        <end position="267"/>
    </location>
</feature>
<dbReference type="SUPFAM" id="SSF160240">
    <property type="entry name" value="Cation efflux protein cytoplasmic domain-like"/>
    <property type="match status" value="1"/>
</dbReference>
<keyword evidence="2" id="KW-0813">Transport</keyword>
<keyword evidence="4 7" id="KW-1133">Transmembrane helix</keyword>
<comment type="subcellular location">
    <subcellularLocation>
        <location evidence="1">Membrane</location>
        <topology evidence="1">Multi-pass membrane protein</topology>
    </subcellularLocation>
</comment>
<accession>A0A4T0WZ15</accession>
<feature type="transmembrane region" description="Helical" evidence="7">
    <location>
        <begin position="314"/>
        <end position="332"/>
    </location>
</feature>
<dbReference type="FunFam" id="1.20.1510.10:FF:000005">
    <property type="entry name" value="Putative Cation diffusion facilitator 1"/>
    <property type="match status" value="1"/>
</dbReference>
<evidence type="ECO:0000313" key="9">
    <source>
        <dbReference type="EMBL" id="TID21206.1"/>
    </source>
</evidence>
<sequence length="532" mass="59577">MSEEHSPLMTNGSTSRYVVESREGNEDVVDEAFNNRLERTLSNASIMPMLKHAKTFSSCILPTSDVALPMSINNPINYNRRLSLVPGNDLNSLYERVDSLKLLRPFKLIGKAGKLIDWEAKKVDISTIKSKKLRQFYEDQNELIDLYEDVDMLLDTGVTIEMIQNYADNTSSEGSGDEEIDNHSLDCIEEGVLAPVSILKKKKNNKTADTNRGYNNLPNTPGNIDLEGAKIYGSAEHAGSKIVQYAIYFNFGLNVILLLGKLVAVMLSDSLSLVASLVDSALDFLSTLIIFIANRYAMKKSSRFPVGRKQLEPIGVMIFSVVMIISFSQVFIESAKKLVGHDPSEPLATLSDTAIFIMLGTIVTKVGAYILCKSINNSSIQALVEDAKTDIVFNVFSLIFPFVGHIFQIWWLDALGAASLCMFVMVQWVQITFEHVNHLSGSHASKESYQQVLYLILRFSDSISKVKNYRMYHIGDLVNVEVDIVLRDSAMSLKDCHDLGESVQYAIETLPYVNRCFVHMDYRVRNFVGHLD</sequence>
<evidence type="ECO:0000256" key="3">
    <source>
        <dbReference type="ARBA" id="ARBA00022692"/>
    </source>
</evidence>
<dbReference type="EMBL" id="SELW01000553">
    <property type="protein sequence ID" value="TID21206.1"/>
    <property type="molecule type" value="Genomic_DNA"/>
</dbReference>
<dbReference type="GO" id="GO:0008324">
    <property type="term" value="F:monoatomic cation transmembrane transporter activity"/>
    <property type="evidence" value="ECO:0007669"/>
    <property type="project" value="InterPro"/>
</dbReference>
<dbReference type="Proteomes" id="UP000307173">
    <property type="component" value="Unassembled WGS sequence"/>
</dbReference>
<feature type="transmembrane region" description="Helical" evidence="7">
    <location>
        <begin position="391"/>
        <end position="411"/>
    </location>
</feature>
<dbReference type="OrthoDB" id="78296at2759"/>
<dbReference type="STRING" id="52247.A0A4T0WZ15"/>
<evidence type="ECO:0000256" key="5">
    <source>
        <dbReference type="ARBA" id="ARBA00023136"/>
    </source>
</evidence>
<keyword evidence="5 7" id="KW-0472">Membrane</keyword>
<dbReference type="GO" id="GO:0016020">
    <property type="term" value="C:membrane"/>
    <property type="evidence" value="ECO:0007669"/>
    <property type="project" value="UniProtKB-SubCell"/>
</dbReference>
<feature type="transmembrane region" description="Helical" evidence="7">
    <location>
        <begin position="352"/>
        <end position="371"/>
    </location>
</feature>
<evidence type="ECO:0000256" key="6">
    <source>
        <dbReference type="SAM" id="MobiDB-lite"/>
    </source>
</evidence>
<evidence type="ECO:0000256" key="2">
    <source>
        <dbReference type="ARBA" id="ARBA00022448"/>
    </source>
</evidence>
<dbReference type="InterPro" id="IPR050291">
    <property type="entry name" value="CDF_Transporter"/>
</dbReference>
<evidence type="ECO:0000256" key="1">
    <source>
        <dbReference type="ARBA" id="ARBA00004141"/>
    </source>
</evidence>
<feature type="domain" description="Cation efflux protein transmembrane" evidence="8">
    <location>
        <begin position="251"/>
        <end position="437"/>
    </location>
</feature>
<dbReference type="SUPFAM" id="SSF161111">
    <property type="entry name" value="Cation efflux protein transmembrane domain-like"/>
    <property type="match status" value="1"/>
</dbReference>
<feature type="region of interest" description="Disordered" evidence="6">
    <location>
        <begin position="1"/>
        <end position="23"/>
    </location>
</feature>
<evidence type="ECO:0000256" key="7">
    <source>
        <dbReference type="SAM" id="Phobius"/>
    </source>
</evidence>
<dbReference type="GO" id="GO:0030003">
    <property type="term" value="P:intracellular monoatomic cation homeostasis"/>
    <property type="evidence" value="ECO:0007669"/>
    <property type="project" value="UniProtKB-ARBA"/>
</dbReference>
<proteinExistence type="predicted"/>
<gene>
    <name evidence="9" type="ORF">CANINC_003486</name>
</gene>